<dbReference type="InterPro" id="IPR016181">
    <property type="entry name" value="Acyl_CoA_acyltransferase"/>
</dbReference>
<protein>
    <submittedName>
        <fullName evidence="2">Histone acetyltransferase HPA2</fullName>
    </submittedName>
</protein>
<keyword evidence="3" id="KW-1185">Reference proteome</keyword>
<dbReference type="SUPFAM" id="SSF55729">
    <property type="entry name" value="Acyl-CoA N-acyltransferases (Nat)"/>
    <property type="match status" value="1"/>
</dbReference>
<sequence length="162" mass="17893">MSFLFDMNRLMGGTPRGLFVGQQLMACALLEPPSGSRLVMGVRLTLSILRFLPVTLAMPLRVTAFLNEYMKRTRAASPPSPHCYLSLIGVHPDGQGRGFGRRLMMDAFDRSQSHGRSTGIALDTENEANVALYQRWGFRTLASVDLGGVTAHCLFRSAKEFL</sequence>
<dbReference type="EMBL" id="JXDG01000022">
    <property type="protein sequence ID" value="KIH84158.1"/>
    <property type="molecule type" value="Genomic_DNA"/>
</dbReference>
<evidence type="ECO:0000313" key="2">
    <source>
        <dbReference type="EMBL" id="KIH84158.1"/>
    </source>
</evidence>
<dbReference type="Pfam" id="PF00583">
    <property type="entry name" value="Acetyltransf_1"/>
    <property type="match status" value="1"/>
</dbReference>
<comment type="caution">
    <text evidence="2">The sequence shown here is derived from an EMBL/GenBank/DDBJ whole genome shotgun (WGS) entry which is preliminary data.</text>
</comment>
<reference evidence="2 3" key="1">
    <citation type="submission" date="2015-01" db="EMBL/GenBank/DDBJ databases">
        <title>Complete genome of Pseudomonas batumici UCM B-321 producer of the batumin antibiotic with strong antistaphilococcal and potential anticancer activity.</title>
        <authorList>
            <person name="Klochko V.V."/>
            <person name="Zelena L.B."/>
            <person name="Elena K.A."/>
            <person name="Reva O.N."/>
        </authorList>
    </citation>
    <scope>NUCLEOTIDE SEQUENCE [LARGE SCALE GENOMIC DNA]</scope>
    <source>
        <strain evidence="2 3">UCM B-321</strain>
    </source>
</reference>
<dbReference type="Gene3D" id="3.40.630.30">
    <property type="match status" value="1"/>
</dbReference>
<dbReference type="InterPro" id="IPR000182">
    <property type="entry name" value="GNAT_dom"/>
</dbReference>
<evidence type="ECO:0000313" key="3">
    <source>
        <dbReference type="Proteomes" id="UP000031535"/>
    </source>
</evidence>
<evidence type="ECO:0000259" key="1">
    <source>
        <dbReference type="PROSITE" id="PS51186"/>
    </source>
</evidence>
<accession>A0A0C2EZC2</accession>
<dbReference type="PANTHER" id="PTHR42791:SF1">
    <property type="entry name" value="N-ACETYLTRANSFERASE DOMAIN-CONTAINING PROTEIN"/>
    <property type="match status" value="1"/>
</dbReference>
<dbReference type="CDD" id="cd04301">
    <property type="entry name" value="NAT_SF"/>
    <property type="match status" value="1"/>
</dbReference>
<dbReference type="PROSITE" id="PS51186">
    <property type="entry name" value="GNAT"/>
    <property type="match status" value="1"/>
</dbReference>
<name>A0A0C2EZC2_9PSED</name>
<keyword evidence="2" id="KW-0808">Transferase</keyword>
<dbReference type="PATRIC" id="fig|226910.6.peg.2145"/>
<dbReference type="GO" id="GO:0016747">
    <property type="term" value="F:acyltransferase activity, transferring groups other than amino-acyl groups"/>
    <property type="evidence" value="ECO:0007669"/>
    <property type="project" value="InterPro"/>
</dbReference>
<dbReference type="STRING" id="226910.UCMB321_2158"/>
<dbReference type="Proteomes" id="UP000031535">
    <property type="component" value="Unassembled WGS sequence"/>
</dbReference>
<dbReference type="AlphaFoldDB" id="A0A0C2EZC2"/>
<gene>
    <name evidence="2" type="ORF">UCMB321_2158</name>
</gene>
<dbReference type="PANTHER" id="PTHR42791">
    <property type="entry name" value="GNAT FAMILY ACETYLTRANSFERASE"/>
    <property type="match status" value="1"/>
</dbReference>
<organism evidence="2 3">
    <name type="scientific">Pseudomonas batumici</name>
    <dbReference type="NCBI Taxonomy" id="226910"/>
    <lineage>
        <taxon>Bacteria</taxon>
        <taxon>Pseudomonadati</taxon>
        <taxon>Pseudomonadota</taxon>
        <taxon>Gammaproteobacteria</taxon>
        <taxon>Pseudomonadales</taxon>
        <taxon>Pseudomonadaceae</taxon>
        <taxon>Pseudomonas</taxon>
    </lineage>
</organism>
<proteinExistence type="predicted"/>
<dbReference type="InterPro" id="IPR052523">
    <property type="entry name" value="Trichothecene_AcTrans"/>
</dbReference>
<feature type="domain" description="N-acetyltransferase" evidence="1">
    <location>
        <begin position="75"/>
        <end position="160"/>
    </location>
</feature>